<dbReference type="AlphaFoldDB" id="A0A1Q8BSB1"/>
<gene>
    <name evidence="1" type="ORF">BU204_37500</name>
</gene>
<accession>A0A1Q8BSB1</accession>
<dbReference type="EMBL" id="MSIE01000150">
    <property type="protein sequence ID" value="OLF04997.1"/>
    <property type="molecule type" value="Genomic_DNA"/>
</dbReference>
<comment type="caution">
    <text evidence="1">The sequence shown here is derived from an EMBL/GenBank/DDBJ whole genome shotgun (WGS) entry which is preliminary data.</text>
</comment>
<protein>
    <recommendedName>
        <fullName evidence="3">Asp23/Gls24 family protein</fullName>
    </recommendedName>
</protein>
<evidence type="ECO:0008006" key="3">
    <source>
        <dbReference type="Google" id="ProtNLM"/>
    </source>
</evidence>
<reference evidence="1 2" key="1">
    <citation type="submission" date="2016-12" db="EMBL/GenBank/DDBJ databases">
        <title>The draft genome sequence of Actinophytocola sp. 11-183.</title>
        <authorList>
            <person name="Wang W."/>
            <person name="Yuan L."/>
        </authorList>
    </citation>
    <scope>NUCLEOTIDE SEQUENCE [LARGE SCALE GENOMIC DNA]</scope>
    <source>
        <strain evidence="1 2">11-183</strain>
    </source>
</reference>
<dbReference type="OrthoDB" id="4554885at2"/>
<evidence type="ECO:0000313" key="1">
    <source>
        <dbReference type="EMBL" id="OLF04997.1"/>
    </source>
</evidence>
<organism evidence="1 2">
    <name type="scientific">Actinophytocola xanthii</name>
    <dbReference type="NCBI Taxonomy" id="1912961"/>
    <lineage>
        <taxon>Bacteria</taxon>
        <taxon>Bacillati</taxon>
        <taxon>Actinomycetota</taxon>
        <taxon>Actinomycetes</taxon>
        <taxon>Pseudonocardiales</taxon>
        <taxon>Pseudonocardiaceae</taxon>
    </lineage>
</organism>
<evidence type="ECO:0000313" key="2">
    <source>
        <dbReference type="Proteomes" id="UP000185596"/>
    </source>
</evidence>
<keyword evidence="2" id="KW-1185">Reference proteome</keyword>
<dbReference type="STRING" id="1912961.BU204_37500"/>
<dbReference type="RefSeq" id="WP_075130528.1">
    <property type="nucleotide sequence ID" value="NZ_MSIE01000150.1"/>
</dbReference>
<proteinExistence type="predicted"/>
<sequence length="108" mass="11194">MTAATDLVHDLLAALAGVPGLRPATPVATGRAPWGWNRDAMAIDLNPAVSRGADAGHTVVVRVVATQLPLPPLVRRAEQALSAVLATSELPVTRLRLEVTDLDGAAFA</sequence>
<name>A0A1Q8BSB1_9PSEU</name>
<dbReference type="Proteomes" id="UP000185596">
    <property type="component" value="Unassembled WGS sequence"/>
</dbReference>